<gene>
    <name evidence="1" type="ORF">BRPE64_BCDS06510</name>
</gene>
<dbReference type="Proteomes" id="UP000013966">
    <property type="component" value="Chromosome 2"/>
</dbReference>
<reference evidence="1 2" key="1">
    <citation type="journal article" date="2013" name="Genome Announc.">
        <title>Complete Genome Sequence of Burkholderia sp. Strain RPE64, Bacterial Symbiont of the Bean Bug Riptortus pedestris.</title>
        <authorList>
            <person name="Shibata T.F."/>
            <person name="Maeda T."/>
            <person name="Nikoh N."/>
            <person name="Yamaguchi K."/>
            <person name="Oshima K."/>
            <person name="Hattori M."/>
            <person name="Nishiyama T."/>
            <person name="Hasebe M."/>
            <person name="Fukatsu T."/>
            <person name="Kikuchi Y."/>
            <person name="Shigenobu S."/>
        </authorList>
    </citation>
    <scope>NUCLEOTIDE SEQUENCE [LARGE SCALE GENOMIC DNA]</scope>
</reference>
<evidence type="ECO:0000313" key="1">
    <source>
        <dbReference type="EMBL" id="BAN25312.1"/>
    </source>
</evidence>
<proteinExistence type="predicted"/>
<organism evidence="1 2">
    <name type="scientific">Caballeronia insecticola</name>
    <dbReference type="NCBI Taxonomy" id="758793"/>
    <lineage>
        <taxon>Bacteria</taxon>
        <taxon>Pseudomonadati</taxon>
        <taxon>Pseudomonadota</taxon>
        <taxon>Betaproteobacteria</taxon>
        <taxon>Burkholderiales</taxon>
        <taxon>Burkholderiaceae</taxon>
        <taxon>Caballeronia</taxon>
    </lineage>
</organism>
<dbReference type="InterPro" id="IPR021947">
    <property type="entry name" value="DUF3564"/>
</dbReference>
<sequence>MNRFMEDDMRITVKLDGFEGAQSAAYAILWLDKETRRWSREGHQAVDVPDWGGLRAGLNGTMICGQRVEEPICVLERLDFDTPGGPCEGLAGRVLWYADGAGIQSTGRWHVQCIDREQIKAEHGVFAGEEGA</sequence>
<evidence type="ECO:0008006" key="3">
    <source>
        <dbReference type="Google" id="ProtNLM"/>
    </source>
</evidence>
<evidence type="ECO:0000313" key="2">
    <source>
        <dbReference type="Proteomes" id="UP000013966"/>
    </source>
</evidence>
<accession>R4X208</accession>
<reference evidence="1 2" key="2">
    <citation type="journal article" date="2018" name="Int. J. Syst. Evol. Microbiol.">
        <title>Burkholderia insecticola sp. nov., a gut symbiotic bacterium of the bean bug Riptortus pedestris.</title>
        <authorList>
            <person name="Takeshita K."/>
            <person name="Tamaki H."/>
            <person name="Ohbayashi T."/>
            <person name="Meng X.-Y."/>
            <person name="Sone T."/>
            <person name="Mitani Y."/>
            <person name="Peeters C."/>
            <person name="Kikuchi Y."/>
            <person name="Vandamme P."/>
        </authorList>
    </citation>
    <scope>NUCLEOTIDE SEQUENCE [LARGE SCALE GENOMIC DNA]</scope>
    <source>
        <strain evidence="1">RPE64</strain>
    </source>
</reference>
<dbReference type="KEGG" id="buo:BRPE64_BCDS06510"/>
<dbReference type="PATRIC" id="fig|758793.3.peg.3558"/>
<dbReference type="Pfam" id="PF12087">
    <property type="entry name" value="DUF3564"/>
    <property type="match status" value="1"/>
</dbReference>
<dbReference type="EMBL" id="AP013059">
    <property type="protein sequence ID" value="BAN25312.1"/>
    <property type="molecule type" value="Genomic_DNA"/>
</dbReference>
<dbReference type="HOGENOM" id="CLU_140856_0_0_4"/>
<protein>
    <recommendedName>
        <fullName evidence="3">DUF3564 domain-containing protein</fullName>
    </recommendedName>
</protein>
<dbReference type="AlphaFoldDB" id="R4X208"/>
<keyword evidence="2" id="KW-1185">Reference proteome</keyword>
<name>R4X208_9BURK</name>